<proteinExistence type="predicted"/>
<gene>
    <name evidence="2" type="ORF">P879_01677</name>
</gene>
<evidence type="ECO:0000256" key="1">
    <source>
        <dbReference type="SAM" id="Phobius"/>
    </source>
</evidence>
<accession>A0A8T0DV86</accession>
<keyword evidence="1" id="KW-0812">Transmembrane</keyword>
<feature type="transmembrane region" description="Helical" evidence="1">
    <location>
        <begin position="91"/>
        <end position="113"/>
    </location>
</feature>
<organism evidence="2 3">
    <name type="scientific">Paragonimus westermani</name>
    <dbReference type="NCBI Taxonomy" id="34504"/>
    <lineage>
        <taxon>Eukaryota</taxon>
        <taxon>Metazoa</taxon>
        <taxon>Spiralia</taxon>
        <taxon>Lophotrochozoa</taxon>
        <taxon>Platyhelminthes</taxon>
        <taxon>Trematoda</taxon>
        <taxon>Digenea</taxon>
        <taxon>Plagiorchiida</taxon>
        <taxon>Troglotremata</taxon>
        <taxon>Troglotrematidae</taxon>
        <taxon>Paragonimus</taxon>
    </lineage>
</organism>
<keyword evidence="1" id="KW-1133">Transmembrane helix</keyword>
<dbReference type="EMBL" id="JTDF01001019">
    <property type="protein sequence ID" value="KAF8570617.1"/>
    <property type="molecule type" value="Genomic_DNA"/>
</dbReference>
<evidence type="ECO:0000313" key="3">
    <source>
        <dbReference type="Proteomes" id="UP000699462"/>
    </source>
</evidence>
<dbReference type="AlphaFoldDB" id="A0A8T0DV86"/>
<reference evidence="2 3" key="1">
    <citation type="submission" date="2019-07" db="EMBL/GenBank/DDBJ databases">
        <title>Annotation for the trematode Paragonimus westermani.</title>
        <authorList>
            <person name="Choi Y.-J."/>
        </authorList>
    </citation>
    <scope>NUCLEOTIDE SEQUENCE [LARGE SCALE GENOMIC DNA]</scope>
    <source>
        <strain evidence="2">180907_Pwestermani</strain>
    </source>
</reference>
<protein>
    <submittedName>
        <fullName evidence="2">Uncharacterized protein</fullName>
    </submittedName>
</protein>
<sequence length="314" mass="34743">MWRDYVVDSLYDAERTKNLTPALFQALANRKHGGYCVSSASLLNESQTSHWSAQDDQLIHYRVRTCLITHPEICSTAITINEGGSKTWNKMWIVLTCILLPAASVLGLLFALLRWRKQRLISNQVWIPRTRKKKCSTTRLKLERPLEDNTQHPMVFNESSDLPLSRIPSSISFHSPVYKKSPSEQELMNCPMSSYSVSSSDKDILQTQYLQEFTNPLVHPPISFCPILVDSSLSIAMGGGQLDTVIQANSLPCSSSSQAPSVLLIPASQFSSLQLATSKTTENGTSLPFFVHLPVSPISSSTGDGNKTGNSYCS</sequence>
<dbReference type="OrthoDB" id="10543547at2759"/>
<keyword evidence="3" id="KW-1185">Reference proteome</keyword>
<dbReference type="Proteomes" id="UP000699462">
    <property type="component" value="Unassembled WGS sequence"/>
</dbReference>
<name>A0A8T0DV86_9TREM</name>
<keyword evidence="1" id="KW-0472">Membrane</keyword>
<comment type="caution">
    <text evidence="2">The sequence shown here is derived from an EMBL/GenBank/DDBJ whole genome shotgun (WGS) entry which is preliminary data.</text>
</comment>
<evidence type="ECO:0000313" key="2">
    <source>
        <dbReference type="EMBL" id="KAF8570617.1"/>
    </source>
</evidence>